<dbReference type="AlphaFoldDB" id="A0A512JSC5"/>
<gene>
    <name evidence="2" type="ORF">MGN01_46960</name>
</gene>
<evidence type="ECO:0000313" key="2">
    <source>
        <dbReference type="EMBL" id="GEP12851.1"/>
    </source>
</evidence>
<dbReference type="EMBL" id="BJZV01000111">
    <property type="protein sequence ID" value="GEP12851.1"/>
    <property type="molecule type" value="Genomic_DNA"/>
</dbReference>
<evidence type="ECO:0000256" key="1">
    <source>
        <dbReference type="SAM" id="MobiDB-lite"/>
    </source>
</evidence>
<dbReference type="OrthoDB" id="7995520at2"/>
<reference evidence="2 3" key="1">
    <citation type="submission" date="2019-07" db="EMBL/GenBank/DDBJ databases">
        <title>Whole genome shotgun sequence of Methylobacterium gnaphalii NBRC 107716.</title>
        <authorList>
            <person name="Hosoyama A."/>
            <person name="Uohara A."/>
            <person name="Ohji S."/>
            <person name="Ichikawa N."/>
        </authorList>
    </citation>
    <scope>NUCLEOTIDE SEQUENCE [LARGE SCALE GENOMIC DNA]</scope>
    <source>
        <strain evidence="2 3">NBRC 107716</strain>
    </source>
</reference>
<proteinExistence type="predicted"/>
<accession>A0A512JSC5</accession>
<organism evidence="2 3">
    <name type="scientific">Methylobacterium gnaphalii</name>
    <dbReference type="NCBI Taxonomy" id="1010610"/>
    <lineage>
        <taxon>Bacteria</taxon>
        <taxon>Pseudomonadati</taxon>
        <taxon>Pseudomonadota</taxon>
        <taxon>Alphaproteobacteria</taxon>
        <taxon>Hyphomicrobiales</taxon>
        <taxon>Methylobacteriaceae</taxon>
        <taxon>Methylobacterium</taxon>
    </lineage>
</organism>
<dbReference type="Proteomes" id="UP000321750">
    <property type="component" value="Unassembled WGS sequence"/>
</dbReference>
<name>A0A512JSC5_9HYPH</name>
<feature type="compositionally biased region" description="Basic residues" evidence="1">
    <location>
        <begin position="59"/>
        <end position="77"/>
    </location>
</feature>
<protein>
    <submittedName>
        <fullName evidence="2">Uncharacterized protein</fullName>
    </submittedName>
</protein>
<keyword evidence="3" id="KW-1185">Reference proteome</keyword>
<comment type="caution">
    <text evidence="2">The sequence shown here is derived from an EMBL/GenBank/DDBJ whole genome shotgun (WGS) entry which is preliminary data.</text>
</comment>
<evidence type="ECO:0000313" key="3">
    <source>
        <dbReference type="Proteomes" id="UP000321750"/>
    </source>
</evidence>
<feature type="region of interest" description="Disordered" evidence="1">
    <location>
        <begin position="59"/>
        <end position="85"/>
    </location>
</feature>
<sequence length="85" mass="9443">MANRKARSCEVRIDGAWIEMGADEAHRLHREAVKRCPVCRGAVNTAGIYSEGTKVALQHRKSHGGCPRLQKHYRGKPSLHPEALS</sequence>